<sequence length="65" mass="7408">TWCGSYSPSCVASGCTITTKRGTNRWWCSPTRTKREAIYEAPPTVAEEEEEDEEEEEEVIYDTAQ</sequence>
<accession>H9NJK1</accession>
<proteinExistence type="predicted"/>
<feature type="region of interest" description="Disordered" evidence="1">
    <location>
        <begin position="41"/>
        <end position="65"/>
    </location>
</feature>
<organism evidence="2">
    <name type="scientific">Elephant endotheliotropic herpesvirus 3</name>
    <dbReference type="NCBI Taxonomy" id="548913"/>
    <lineage>
        <taxon>Viruses</taxon>
        <taxon>Duplodnaviria</taxon>
        <taxon>Heunggongvirae</taxon>
        <taxon>Peploviricota</taxon>
        <taxon>Herviviricetes</taxon>
        <taxon>Herpesvirales</taxon>
        <taxon>Orthoherpesviridae</taxon>
        <taxon>Betaherpesvirinae</taxon>
        <taxon>Proboscivirus</taxon>
    </lineage>
</organism>
<reference evidence="2" key="1">
    <citation type="submission" date="2011-12" db="EMBL/GenBank/DDBJ databases">
        <title>Detection of Multiple Quiescent Elephant Endotheliotropic Herpesviruses within Lymphoid Lung Nodules from Healthy Adult African Elephants.</title>
        <authorList>
            <person name="Zong J.-C."/>
            <person name="Heaggans S.Y."/>
            <person name="Chiou C.-J."/>
            <person name="ap Rhys C."/>
            <person name="Latimer E."/>
            <person name="Nofs S."/>
            <person name="Fouraker M."/>
            <person name="Richman L.K."/>
            <person name="Hayward G.S."/>
        </authorList>
    </citation>
    <scope>NUCLEOTIDE SEQUENCE</scope>
    <source>
        <strain evidence="2">South African 47AFLNG</strain>
    </source>
</reference>
<evidence type="ECO:0000256" key="1">
    <source>
        <dbReference type="SAM" id="MobiDB-lite"/>
    </source>
</evidence>
<reference evidence="2" key="2">
    <citation type="submission" date="2011-12" db="EMBL/GenBank/DDBJ databases">
        <title>The Genomes of Seven Distinct Elephant Herpesviruses Associated with Hemorrhagic Disease are Highly Diverged from Both Cytomegaloviruses and Roseoloviruses and Form a New Proboscivirus Genus.</title>
        <authorList>
            <person name="Richman L.K."/>
            <person name="Zong J.-C."/>
            <person name="Latimer E."/>
            <person name="Heaggans S.Y."/>
            <person name="Hayward G.S."/>
        </authorList>
    </citation>
    <scope>NUCLEOTIDE SEQUENCE</scope>
    <source>
        <strain evidence="2">South African 47AFLNG</strain>
    </source>
</reference>
<evidence type="ECO:0000313" key="2">
    <source>
        <dbReference type="EMBL" id="AFF59833.1"/>
    </source>
</evidence>
<feature type="non-terminal residue" evidence="2">
    <location>
        <position position="1"/>
    </location>
</feature>
<name>H9NJK1_9BETA</name>
<feature type="compositionally biased region" description="Acidic residues" evidence="1">
    <location>
        <begin position="46"/>
        <end position="65"/>
    </location>
</feature>
<dbReference type="EMBL" id="JQ300047">
    <property type="protein sequence ID" value="AFF59833.1"/>
    <property type="molecule type" value="Genomic_DNA"/>
</dbReference>
<protein>
    <submittedName>
        <fullName evidence="2">U72</fullName>
    </submittedName>
</protein>